<reference evidence="2" key="1">
    <citation type="journal article" date="2023" name="Plant J.">
        <title>The genome of the king protea, Protea cynaroides.</title>
        <authorList>
            <person name="Chang J."/>
            <person name="Duong T.A."/>
            <person name="Schoeman C."/>
            <person name="Ma X."/>
            <person name="Roodt D."/>
            <person name="Barker N."/>
            <person name="Li Z."/>
            <person name="Van de Peer Y."/>
            <person name="Mizrachi E."/>
        </authorList>
    </citation>
    <scope>NUCLEOTIDE SEQUENCE</scope>
    <source>
        <tissue evidence="2">Young leaves</tissue>
    </source>
</reference>
<evidence type="ECO:0000313" key="2">
    <source>
        <dbReference type="EMBL" id="KAJ4953931.1"/>
    </source>
</evidence>
<feature type="compositionally biased region" description="Polar residues" evidence="1">
    <location>
        <begin position="1"/>
        <end position="13"/>
    </location>
</feature>
<feature type="region of interest" description="Disordered" evidence="1">
    <location>
        <begin position="1"/>
        <end position="20"/>
    </location>
</feature>
<evidence type="ECO:0000313" key="3">
    <source>
        <dbReference type="Proteomes" id="UP001141806"/>
    </source>
</evidence>
<organism evidence="2 3">
    <name type="scientific">Protea cynaroides</name>
    <dbReference type="NCBI Taxonomy" id="273540"/>
    <lineage>
        <taxon>Eukaryota</taxon>
        <taxon>Viridiplantae</taxon>
        <taxon>Streptophyta</taxon>
        <taxon>Embryophyta</taxon>
        <taxon>Tracheophyta</taxon>
        <taxon>Spermatophyta</taxon>
        <taxon>Magnoliopsida</taxon>
        <taxon>Proteales</taxon>
        <taxon>Proteaceae</taxon>
        <taxon>Protea</taxon>
    </lineage>
</organism>
<dbReference type="AlphaFoldDB" id="A0A9Q0GTM6"/>
<protein>
    <submittedName>
        <fullName evidence="2">Uncharacterized protein</fullName>
    </submittedName>
</protein>
<accession>A0A9Q0GTM6</accession>
<sequence length="129" mass="13790">MATEIGNATTTPVANEGAGDGAISMAETEANIATMHRRMVALKLLVWAIVGKQRKNLKSTTERGRRFLKKEDERAVSGCSSHVDVLGSTGPKIMHFATLPGLANSTPGHKLQPLQLFPSSELKIVPLVS</sequence>
<gene>
    <name evidence="2" type="ORF">NE237_030763</name>
</gene>
<dbReference type="EMBL" id="JAMYWD010000012">
    <property type="protein sequence ID" value="KAJ4953931.1"/>
    <property type="molecule type" value="Genomic_DNA"/>
</dbReference>
<dbReference type="Proteomes" id="UP001141806">
    <property type="component" value="Unassembled WGS sequence"/>
</dbReference>
<comment type="caution">
    <text evidence="2">The sequence shown here is derived from an EMBL/GenBank/DDBJ whole genome shotgun (WGS) entry which is preliminary data.</text>
</comment>
<name>A0A9Q0GTM6_9MAGN</name>
<proteinExistence type="predicted"/>
<keyword evidence="3" id="KW-1185">Reference proteome</keyword>
<evidence type="ECO:0000256" key="1">
    <source>
        <dbReference type="SAM" id="MobiDB-lite"/>
    </source>
</evidence>